<proteinExistence type="predicted"/>
<sequence>EVTIASAYFPNPSTSCPPKELERLLQSCRDRGSALILSCDCNAHHTYWGSTNTNKRGEELLQFMFSNDLVLENRGSSQTFITRNRKEVLDITLSTGLKNINIVRWHVSKEASLSDHCPIRFDIE</sequence>
<dbReference type="PANTHER" id="PTHR33273">
    <property type="entry name" value="DOMAIN-CONTAINING PROTEIN, PUTATIVE-RELATED"/>
    <property type="match status" value="1"/>
</dbReference>
<protein>
    <recommendedName>
        <fullName evidence="1">Endonuclease/exonuclease/phosphatase domain-containing protein</fullName>
    </recommendedName>
</protein>
<gene>
    <name evidence="2" type="ORF">g.1732</name>
</gene>
<evidence type="ECO:0000313" key="2">
    <source>
        <dbReference type="EMBL" id="JAS99477.1"/>
    </source>
</evidence>
<dbReference type="GO" id="GO:0003824">
    <property type="term" value="F:catalytic activity"/>
    <property type="evidence" value="ECO:0007669"/>
    <property type="project" value="InterPro"/>
</dbReference>
<feature type="domain" description="Endonuclease/exonuclease/phosphatase" evidence="1">
    <location>
        <begin position="3"/>
        <end position="119"/>
    </location>
</feature>
<evidence type="ECO:0000259" key="1">
    <source>
        <dbReference type="Pfam" id="PF14529"/>
    </source>
</evidence>
<dbReference type="Pfam" id="PF14529">
    <property type="entry name" value="Exo_endo_phos_2"/>
    <property type="match status" value="1"/>
</dbReference>
<dbReference type="Gene3D" id="3.60.10.10">
    <property type="entry name" value="Endonuclease/exonuclease/phosphatase"/>
    <property type="match status" value="1"/>
</dbReference>
<feature type="non-terminal residue" evidence="2">
    <location>
        <position position="124"/>
    </location>
</feature>
<feature type="non-terminal residue" evidence="2">
    <location>
        <position position="1"/>
    </location>
</feature>
<accession>A0A1B6JJZ4</accession>
<reference evidence="2" key="1">
    <citation type="submission" date="2015-11" db="EMBL/GenBank/DDBJ databases">
        <title>De novo transcriptome assembly of four potential Pierce s Disease insect vectors from Arizona vineyards.</title>
        <authorList>
            <person name="Tassone E.E."/>
        </authorList>
    </citation>
    <scope>NUCLEOTIDE SEQUENCE</scope>
</reference>
<dbReference type="InterPro" id="IPR036691">
    <property type="entry name" value="Endo/exonu/phosph_ase_sf"/>
</dbReference>
<name>A0A1B6JJZ4_9HEMI</name>
<dbReference type="SUPFAM" id="SSF56219">
    <property type="entry name" value="DNase I-like"/>
    <property type="match status" value="1"/>
</dbReference>
<dbReference type="InterPro" id="IPR005135">
    <property type="entry name" value="Endo/exonuclease/phosphatase"/>
</dbReference>
<dbReference type="EMBL" id="GECU01008229">
    <property type="protein sequence ID" value="JAS99477.1"/>
    <property type="molecule type" value="Transcribed_RNA"/>
</dbReference>
<dbReference type="AlphaFoldDB" id="A0A1B6JJZ4"/>
<dbReference type="PANTHER" id="PTHR33273:SF4">
    <property type="entry name" value="ENDONUCLEASE_EXONUCLEASE_PHOSPHATASE DOMAIN-CONTAINING PROTEIN"/>
    <property type="match status" value="1"/>
</dbReference>
<organism evidence="2">
    <name type="scientific">Homalodisca liturata</name>
    <dbReference type="NCBI Taxonomy" id="320908"/>
    <lineage>
        <taxon>Eukaryota</taxon>
        <taxon>Metazoa</taxon>
        <taxon>Ecdysozoa</taxon>
        <taxon>Arthropoda</taxon>
        <taxon>Hexapoda</taxon>
        <taxon>Insecta</taxon>
        <taxon>Pterygota</taxon>
        <taxon>Neoptera</taxon>
        <taxon>Paraneoptera</taxon>
        <taxon>Hemiptera</taxon>
        <taxon>Auchenorrhyncha</taxon>
        <taxon>Membracoidea</taxon>
        <taxon>Cicadellidae</taxon>
        <taxon>Cicadellinae</taxon>
        <taxon>Proconiini</taxon>
        <taxon>Homalodisca</taxon>
    </lineage>
</organism>